<comment type="caution">
    <text evidence="1">The sequence shown here is derived from an EMBL/GenBank/DDBJ whole genome shotgun (WGS) entry which is preliminary data.</text>
</comment>
<dbReference type="RefSeq" id="WP_166155498.1">
    <property type="nucleotide sequence ID" value="NZ_JAAOIW010000019.1"/>
</dbReference>
<dbReference type="InterPro" id="IPR029057">
    <property type="entry name" value="PRTase-like"/>
</dbReference>
<keyword evidence="2" id="KW-1185">Reference proteome</keyword>
<accession>A0ABX0JFF7</accession>
<sequence length="300" mass="33862">MSKAGAPQLLLERLIATNGFSVRKSKQDDAHWFTSGKPGPFYINTENIAGEPTAGLLLQRITAILKDKVSKEQQVKAIWEMISDALEADEAYNASIDALLDYYLAQNSFKPTSISGGERRDWFFSIPIAQKLQIPHIFLFKSGDYLVTNDQGAAIELALPDQKVLHVADIINLATSYLERWIPILTNHGVELNETLSVAVRSQEGIHNLRENKVSVISPLIVDIPLFTEAYNLGLIDDFAINEIRQFYNSPKSWTRQFLSENNIDYSQVAGLDVIKKERIASFKNNDPYHLRSEFPLFFS</sequence>
<reference evidence="1" key="1">
    <citation type="submission" date="2020-03" db="EMBL/GenBank/DDBJ databases">
        <title>Draft sequencing of Paenibacilllus sp. S3N08.</title>
        <authorList>
            <person name="Kim D.-U."/>
        </authorList>
    </citation>
    <scope>NUCLEOTIDE SEQUENCE</scope>
    <source>
        <strain evidence="1">S3N08</strain>
    </source>
</reference>
<organism evidence="1 2">
    <name type="scientific">Paenibacillus agricola</name>
    <dbReference type="NCBI Taxonomy" id="2716264"/>
    <lineage>
        <taxon>Bacteria</taxon>
        <taxon>Bacillati</taxon>
        <taxon>Bacillota</taxon>
        <taxon>Bacilli</taxon>
        <taxon>Bacillales</taxon>
        <taxon>Paenibacillaceae</taxon>
        <taxon>Paenibacillus</taxon>
    </lineage>
</organism>
<evidence type="ECO:0000313" key="2">
    <source>
        <dbReference type="Proteomes" id="UP001165962"/>
    </source>
</evidence>
<gene>
    <name evidence="1" type="ORF">G9U52_32450</name>
</gene>
<evidence type="ECO:0000313" key="1">
    <source>
        <dbReference type="EMBL" id="NHN34506.1"/>
    </source>
</evidence>
<proteinExistence type="predicted"/>
<name>A0ABX0JFF7_9BACL</name>
<dbReference type="Proteomes" id="UP001165962">
    <property type="component" value="Unassembled WGS sequence"/>
</dbReference>
<dbReference type="Gene3D" id="3.40.50.2020">
    <property type="match status" value="1"/>
</dbReference>
<dbReference type="EMBL" id="JAAOIW010000019">
    <property type="protein sequence ID" value="NHN34506.1"/>
    <property type="molecule type" value="Genomic_DNA"/>
</dbReference>
<protein>
    <submittedName>
        <fullName evidence="1">Uncharacterized protein</fullName>
    </submittedName>
</protein>